<dbReference type="AlphaFoldDB" id="A0A2P6ML92"/>
<evidence type="ECO:0000313" key="2">
    <source>
        <dbReference type="EMBL" id="PRO67056.1"/>
    </source>
</evidence>
<dbReference type="OrthoDB" id="2423856at2"/>
<dbReference type="Gene3D" id="3.40.630.30">
    <property type="match status" value="1"/>
</dbReference>
<dbReference type="PROSITE" id="PS51186">
    <property type="entry name" value="GNAT"/>
    <property type="match status" value="1"/>
</dbReference>
<sequence length="293" mass="33957">MHRNRTVSRGGTILAEIRRLTQEDYDLYCGMELGAGRDYIRDVYHRLVESPGRMYGWFEEGHLAATAGWSLTADTFAMLGRLRTDVRFRGRGIAGKLMEEVRALAGQETGAHWIGGFTEIENKPARRVLEQAGLIGGPEFHIWKRQTLPEVPAEAVPWKEVHDSDEKRRWLEKMYETRHMPVECYYPFPPEKPLFRSVNTNEWHIVVHPDGKRAAAAVHDQKGNDYLHVLYPWTDADRQPGLWKALTPVKEALDARLETETIVWIDEYGDQPWVASSTQRWELDSSWILYERI</sequence>
<proteinExistence type="predicted"/>
<protein>
    <recommendedName>
        <fullName evidence="1">N-acetyltransferase domain-containing protein</fullName>
    </recommendedName>
</protein>
<dbReference type="Pfam" id="PF00583">
    <property type="entry name" value="Acetyltransf_1"/>
    <property type="match status" value="1"/>
</dbReference>
<dbReference type="Proteomes" id="UP000243650">
    <property type="component" value="Unassembled WGS sequence"/>
</dbReference>
<evidence type="ECO:0000259" key="1">
    <source>
        <dbReference type="PROSITE" id="PS51186"/>
    </source>
</evidence>
<keyword evidence="3" id="KW-1185">Reference proteome</keyword>
<dbReference type="EMBL" id="PVNS01000001">
    <property type="protein sequence ID" value="PRO67056.1"/>
    <property type="molecule type" value="Genomic_DNA"/>
</dbReference>
<organism evidence="2 3">
    <name type="scientific">Alkalicoccus urumqiensis</name>
    <name type="common">Bacillus urumqiensis</name>
    <dbReference type="NCBI Taxonomy" id="1548213"/>
    <lineage>
        <taxon>Bacteria</taxon>
        <taxon>Bacillati</taxon>
        <taxon>Bacillota</taxon>
        <taxon>Bacilli</taxon>
        <taxon>Bacillales</taxon>
        <taxon>Bacillaceae</taxon>
        <taxon>Alkalicoccus</taxon>
    </lineage>
</organism>
<dbReference type="InterPro" id="IPR016181">
    <property type="entry name" value="Acyl_CoA_acyltransferase"/>
</dbReference>
<evidence type="ECO:0000313" key="3">
    <source>
        <dbReference type="Proteomes" id="UP000243650"/>
    </source>
</evidence>
<comment type="caution">
    <text evidence="2">The sequence shown here is derived from an EMBL/GenBank/DDBJ whole genome shotgun (WGS) entry which is preliminary data.</text>
</comment>
<name>A0A2P6ML92_ALKUR</name>
<dbReference type="CDD" id="cd04301">
    <property type="entry name" value="NAT_SF"/>
    <property type="match status" value="1"/>
</dbReference>
<feature type="domain" description="N-acetyltransferase" evidence="1">
    <location>
        <begin position="15"/>
        <end position="149"/>
    </location>
</feature>
<dbReference type="GO" id="GO:0016747">
    <property type="term" value="F:acyltransferase activity, transferring groups other than amino-acyl groups"/>
    <property type="evidence" value="ECO:0007669"/>
    <property type="project" value="InterPro"/>
</dbReference>
<reference evidence="2 3" key="1">
    <citation type="submission" date="2018-03" db="EMBL/GenBank/DDBJ databases">
        <title>Bacillus urumqiensis sp. nov., a moderately haloalkaliphilic bacterium isolated from a salt lake.</title>
        <authorList>
            <person name="Zhao B."/>
            <person name="Liao Z."/>
        </authorList>
    </citation>
    <scope>NUCLEOTIDE SEQUENCE [LARGE SCALE GENOMIC DNA]</scope>
    <source>
        <strain evidence="2 3">BZ-SZ-XJ18</strain>
    </source>
</reference>
<dbReference type="InterPro" id="IPR000182">
    <property type="entry name" value="GNAT_dom"/>
</dbReference>
<gene>
    <name evidence="2" type="ORF">C6I21_00370</name>
</gene>
<dbReference type="SUPFAM" id="SSF55729">
    <property type="entry name" value="Acyl-CoA N-acyltransferases (Nat)"/>
    <property type="match status" value="1"/>
</dbReference>
<accession>A0A2P6ML92</accession>